<evidence type="ECO:0000313" key="1">
    <source>
        <dbReference type="EMBL" id="BBF92484.1"/>
    </source>
</evidence>
<keyword evidence="2" id="KW-1185">Reference proteome</keyword>
<dbReference type="Proteomes" id="UP000266934">
    <property type="component" value="Chromosome"/>
</dbReference>
<gene>
    <name evidence="1" type="ORF">BLTE_11690</name>
</gene>
<proteinExistence type="predicted"/>
<dbReference type="AlphaFoldDB" id="A0A348FYV1"/>
<protein>
    <submittedName>
        <fullName evidence="1">Uncharacterized protein</fullName>
    </submittedName>
</protein>
<accession>A0A348FYV1</accession>
<dbReference type="EMBL" id="AP018907">
    <property type="protein sequence ID" value="BBF92484.1"/>
    <property type="molecule type" value="Genomic_DNA"/>
</dbReference>
<dbReference type="KEGG" id="blag:BLTE_11690"/>
<reference evidence="1 2" key="1">
    <citation type="submission" date="2018-08" db="EMBL/GenBank/DDBJ databases">
        <title>Complete genome sequencing of Blastochloris tepida GI.</title>
        <authorList>
            <person name="Tsukatani Y."/>
            <person name="Mori H."/>
        </authorList>
    </citation>
    <scope>NUCLEOTIDE SEQUENCE [LARGE SCALE GENOMIC DNA]</scope>
    <source>
        <strain evidence="1 2">GI</strain>
    </source>
</reference>
<organism evidence="1 2">
    <name type="scientific">Blastochloris tepida</name>
    <dbReference type="NCBI Taxonomy" id="2233851"/>
    <lineage>
        <taxon>Bacteria</taxon>
        <taxon>Pseudomonadati</taxon>
        <taxon>Pseudomonadota</taxon>
        <taxon>Alphaproteobacteria</taxon>
        <taxon>Hyphomicrobiales</taxon>
        <taxon>Blastochloridaceae</taxon>
        <taxon>Blastochloris</taxon>
    </lineage>
</organism>
<evidence type="ECO:0000313" key="2">
    <source>
        <dbReference type="Proteomes" id="UP000266934"/>
    </source>
</evidence>
<sequence>MAQTMSRHSVKIIHEGGFGAEVPVELIEDEGGWAPYLSVEDARKLDTVRLALKRGDIAAAASYGRVFELKRVAG</sequence>
<name>A0A348FYV1_9HYPH</name>